<dbReference type="Proteomes" id="UP001595698">
    <property type="component" value="Unassembled WGS sequence"/>
</dbReference>
<feature type="compositionally biased region" description="Basic and acidic residues" evidence="1">
    <location>
        <begin position="17"/>
        <end position="34"/>
    </location>
</feature>
<dbReference type="RefSeq" id="WP_386189171.1">
    <property type="nucleotide sequence ID" value="NZ_JBHSBC010000008.1"/>
</dbReference>
<comment type="caution">
    <text evidence="2">The sequence shown here is derived from an EMBL/GenBank/DDBJ whole genome shotgun (WGS) entry which is preliminary data.</text>
</comment>
<protein>
    <submittedName>
        <fullName evidence="2">Uncharacterized protein</fullName>
    </submittedName>
</protein>
<name>A0ABV8EXX9_9ACTN</name>
<reference evidence="3" key="1">
    <citation type="journal article" date="2019" name="Int. J. Syst. Evol. Microbiol.">
        <title>The Global Catalogue of Microorganisms (GCM) 10K type strain sequencing project: providing services to taxonomists for standard genome sequencing and annotation.</title>
        <authorList>
            <consortium name="The Broad Institute Genomics Platform"/>
            <consortium name="The Broad Institute Genome Sequencing Center for Infectious Disease"/>
            <person name="Wu L."/>
            <person name="Ma J."/>
        </authorList>
    </citation>
    <scope>NUCLEOTIDE SEQUENCE [LARGE SCALE GENOMIC DNA]</scope>
    <source>
        <strain evidence="3">TBRC 7912</strain>
    </source>
</reference>
<evidence type="ECO:0000256" key="1">
    <source>
        <dbReference type="SAM" id="MobiDB-lite"/>
    </source>
</evidence>
<evidence type="ECO:0000313" key="2">
    <source>
        <dbReference type="EMBL" id="MFC3980193.1"/>
    </source>
</evidence>
<evidence type="ECO:0000313" key="3">
    <source>
        <dbReference type="Proteomes" id="UP001595698"/>
    </source>
</evidence>
<keyword evidence="3" id="KW-1185">Reference proteome</keyword>
<organism evidence="2 3">
    <name type="scientific">Streptosporangium jomthongense</name>
    <dbReference type="NCBI Taxonomy" id="1193683"/>
    <lineage>
        <taxon>Bacteria</taxon>
        <taxon>Bacillati</taxon>
        <taxon>Actinomycetota</taxon>
        <taxon>Actinomycetes</taxon>
        <taxon>Streptosporangiales</taxon>
        <taxon>Streptosporangiaceae</taxon>
        <taxon>Streptosporangium</taxon>
    </lineage>
</organism>
<dbReference type="EMBL" id="JBHSBC010000008">
    <property type="protein sequence ID" value="MFC3980193.1"/>
    <property type="molecule type" value="Genomic_DNA"/>
</dbReference>
<feature type="region of interest" description="Disordered" evidence="1">
    <location>
        <begin position="1"/>
        <end position="50"/>
    </location>
</feature>
<gene>
    <name evidence="2" type="ORF">ACFOYY_08690</name>
</gene>
<proteinExistence type="predicted"/>
<accession>A0ABV8EXX9</accession>
<sequence length="50" mass="5849">MSDVPEWVAGLTPEELEAVHAEEEHDEWAERGEDIEVDDFNDDYYDRHAS</sequence>